<dbReference type="PANTHER" id="PTHR33751">
    <property type="entry name" value="CBB3-TYPE CYTOCHROME C OXIDASE SUBUNIT FIXP"/>
    <property type="match status" value="1"/>
</dbReference>
<dbReference type="EMBL" id="QNTU01000001">
    <property type="protein sequence ID" value="RBI69658.1"/>
    <property type="molecule type" value="Genomic_DNA"/>
</dbReference>
<keyword evidence="1" id="KW-0813">Transport</keyword>
<evidence type="ECO:0000256" key="1">
    <source>
        <dbReference type="ARBA" id="ARBA00022448"/>
    </source>
</evidence>
<dbReference type="OrthoDB" id="9796421at2"/>
<feature type="signal peptide" evidence="7">
    <location>
        <begin position="1"/>
        <end position="22"/>
    </location>
</feature>
<dbReference type="Proteomes" id="UP000252204">
    <property type="component" value="Unassembled WGS sequence"/>
</dbReference>
<dbReference type="RefSeq" id="WP_113268302.1">
    <property type="nucleotide sequence ID" value="NZ_QNTU01000001.1"/>
</dbReference>
<keyword evidence="5 6" id="KW-0408">Iron</keyword>
<evidence type="ECO:0000313" key="9">
    <source>
        <dbReference type="EMBL" id="RBI69658.1"/>
    </source>
</evidence>
<sequence>MKRSCFFVVATALMVASASVPAADKAAGESMYADACAQCHGPSRKGMASFPSLTGRSVDYITSRLETYRAGERVGSNSALMIPNATDLSDDDIANLAAYIADESE</sequence>
<evidence type="ECO:0000256" key="3">
    <source>
        <dbReference type="ARBA" id="ARBA00022723"/>
    </source>
</evidence>
<organism evidence="9 10">
    <name type="scientific">Vreelandella sulfidaeris</name>
    <dbReference type="NCBI Taxonomy" id="115553"/>
    <lineage>
        <taxon>Bacteria</taxon>
        <taxon>Pseudomonadati</taxon>
        <taxon>Pseudomonadota</taxon>
        <taxon>Gammaproteobacteria</taxon>
        <taxon>Oceanospirillales</taxon>
        <taxon>Halomonadaceae</taxon>
        <taxon>Vreelandella</taxon>
    </lineage>
</organism>
<keyword evidence="3 6" id="KW-0479">Metal-binding</keyword>
<proteinExistence type="predicted"/>
<comment type="caution">
    <text evidence="9">The sequence shown here is derived from an EMBL/GenBank/DDBJ whole genome shotgun (WGS) entry which is preliminary data.</text>
</comment>
<feature type="domain" description="Cytochrome c" evidence="8">
    <location>
        <begin position="23"/>
        <end position="104"/>
    </location>
</feature>
<dbReference type="Pfam" id="PF13442">
    <property type="entry name" value="Cytochrome_CBB3"/>
    <property type="match status" value="1"/>
</dbReference>
<dbReference type="PANTHER" id="PTHR33751:SF9">
    <property type="entry name" value="CYTOCHROME C4"/>
    <property type="match status" value="1"/>
</dbReference>
<gene>
    <name evidence="9" type="ORF">DQ400_02950</name>
</gene>
<dbReference type="InterPro" id="IPR036909">
    <property type="entry name" value="Cyt_c-like_dom_sf"/>
</dbReference>
<evidence type="ECO:0000259" key="8">
    <source>
        <dbReference type="PROSITE" id="PS51007"/>
    </source>
</evidence>
<keyword evidence="7" id="KW-0732">Signal</keyword>
<dbReference type="SUPFAM" id="SSF46626">
    <property type="entry name" value="Cytochrome c"/>
    <property type="match status" value="1"/>
</dbReference>
<feature type="chain" id="PRO_5016611955" evidence="7">
    <location>
        <begin position="23"/>
        <end position="105"/>
    </location>
</feature>
<dbReference type="GO" id="GO:0020037">
    <property type="term" value="F:heme binding"/>
    <property type="evidence" value="ECO:0007669"/>
    <property type="project" value="InterPro"/>
</dbReference>
<accession>A0A365TWW8</accession>
<dbReference type="PROSITE" id="PS51007">
    <property type="entry name" value="CYTC"/>
    <property type="match status" value="1"/>
</dbReference>
<evidence type="ECO:0000256" key="6">
    <source>
        <dbReference type="PROSITE-ProRule" id="PRU00433"/>
    </source>
</evidence>
<dbReference type="GO" id="GO:0009055">
    <property type="term" value="F:electron transfer activity"/>
    <property type="evidence" value="ECO:0007669"/>
    <property type="project" value="InterPro"/>
</dbReference>
<evidence type="ECO:0000256" key="2">
    <source>
        <dbReference type="ARBA" id="ARBA00022617"/>
    </source>
</evidence>
<reference evidence="10" key="1">
    <citation type="submission" date="2018-06" db="EMBL/GenBank/DDBJ databases">
        <title>Whole genome sequencing of four bacterial strains from South Shetland trench revealing bio-synthetic gene clusters.</title>
        <authorList>
            <person name="Abdel-Mageed W.M."/>
            <person name="Lehri B."/>
            <person name="Jarmusch S."/>
            <person name="Miranda K."/>
            <person name="Goodfellow M."/>
            <person name="Jaspars M."/>
            <person name="Karlyshev A.V."/>
        </authorList>
    </citation>
    <scope>NUCLEOTIDE SEQUENCE [LARGE SCALE GENOMIC DNA]</scope>
    <source>
        <strain evidence="10">SST4</strain>
    </source>
</reference>
<dbReference type="InterPro" id="IPR050597">
    <property type="entry name" value="Cytochrome_c_Oxidase_Subunit"/>
</dbReference>
<keyword evidence="2 6" id="KW-0349">Heme</keyword>
<name>A0A365TWW8_9GAMM</name>
<dbReference type="GO" id="GO:0046872">
    <property type="term" value="F:metal ion binding"/>
    <property type="evidence" value="ECO:0007669"/>
    <property type="project" value="UniProtKB-KW"/>
</dbReference>
<dbReference type="Gene3D" id="1.10.760.10">
    <property type="entry name" value="Cytochrome c-like domain"/>
    <property type="match status" value="1"/>
</dbReference>
<evidence type="ECO:0000313" key="10">
    <source>
        <dbReference type="Proteomes" id="UP000252204"/>
    </source>
</evidence>
<evidence type="ECO:0000256" key="7">
    <source>
        <dbReference type="SAM" id="SignalP"/>
    </source>
</evidence>
<protein>
    <submittedName>
        <fullName evidence="9">Cytochrome c</fullName>
    </submittedName>
</protein>
<dbReference type="AlphaFoldDB" id="A0A365TWW8"/>
<keyword evidence="10" id="KW-1185">Reference proteome</keyword>
<evidence type="ECO:0000256" key="5">
    <source>
        <dbReference type="ARBA" id="ARBA00023004"/>
    </source>
</evidence>
<evidence type="ECO:0000256" key="4">
    <source>
        <dbReference type="ARBA" id="ARBA00022982"/>
    </source>
</evidence>
<keyword evidence="4" id="KW-0249">Electron transport</keyword>
<dbReference type="InterPro" id="IPR009056">
    <property type="entry name" value="Cyt_c-like_dom"/>
</dbReference>